<sequence>MSHFDYAGFAAALCGEGDAGGLAAQPGFAVYRNTVISGCVDALIANHPSLATLMGEAWLANCARAFARDNPSRDARLMLYGAGFAAFAGEMPGADAWPWLGQVGAIDYGWLQSHLAADAVPAAALATLAADMPLAPHPAARWFWSERWPLWQLWSSARAGQTPAHLHWQGEGILLSRPAGEVQACVVPQEVCVLLDALAAGQGLQQAVAVVLATVAAPDFTRLMQLLAGAGALVSYQE</sequence>
<evidence type="ECO:0000313" key="2">
    <source>
        <dbReference type="EMBL" id="NDV13160.1"/>
    </source>
</evidence>
<protein>
    <submittedName>
        <fullName evidence="2">DUF2063 domain-containing protein</fullName>
    </submittedName>
</protein>
<keyword evidence="3" id="KW-1185">Reference proteome</keyword>
<dbReference type="Proteomes" id="UP000482578">
    <property type="component" value="Unassembled WGS sequence"/>
</dbReference>
<feature type="domain" description="Putative DNA-binding" evidence="1">
    <location>
        <begin position="9"/>
        <end position="87"/>
    </location>
</feature>
<dbReference type="RefSeq" id="WP_163316365.1">
    <property type="nucleotide sequence ID" value="NZ_JAAGAA010000008.1"/>
</dbReference>
<dbReference type="Pfam" id="PF09836">
    <property type="entry name" value="DUF2063"/>
    <property type="match status" value="1"/>
</dbReference>
<dbReference type="InterPro" id="IPR018640">
    <property type="entry name" value="DUF2063"/>
</dbReference>
<accession>A0A6B2KSX6</accession>
<dbReference type="AlphaFoldDB" id="A0A6B2KSX6"/>
<organism evidence="2 3">
    <name type="scientific">Crenobacter caeni</name>
    <dbReference type="NCBI Taxonomy" id="2705474"/>
    <lineage>
        <taxon>Bacteria</taxon>
        <taxon>Pseudomonadati</taxon>
        <taxon>Pseudomonadota</taxon>
        <taxon>Betaproteobacteria</taxon>
        <taxon>Neisseriales</taxon>
        <taxon>Neisseriaceae</taxon>
        <taxon>Crenobacter</taxon>
    </lineage>
</organism>
<dbReference type="EMBL" id="JAAGAA010000008">
    <property type="protein sequence ID" value="NDV13160.1"/>
    <property type="molecule type" value="Genomic_DNA"/>
</dbReference>
<gene>
    <name evidence="2" type="ORF">GZH52_10210</name>
</gene>
<reference evidence="2 3" key="1">
    <citation type="submission" date="2020-02" db="EMBL/GenBank/DDBJ databases">
        <authorList>
            <person name="Yang Z."/>
        </authorList>
    </citation>
    <scope>NUCLEOTIDE SEQUENCE [LARGE SCALE GENOMIC DNA]</scope>
    <source>
        <strain evidence="2 3">HX-7-9</strain>
    </source>
</reference>
<comment type="caution">
    <text evidence="2">The sequence shown here is derived from an EMBL/GenBank/DDBJ whole genome shotgun (WGS) entry which is preliminary data.</text>
</comment>
<name>A0A6B2KSX6_9NEIS</name>
<evidence type="ECO:0000259" key="1">
    <source>
        <dbReference type="Pfam" id="PF09836"/>
    </source>
</evidence>
<proteinExistence type="predicted"/>
<evidence type="ECO:0000313" key="3">
    <source>
        <dbReference type="Proteomes" id="UP000482578"/>
    </source>
</evidence>